<proteinExistence type="inferred from homology"/>
<organism evidence="8 9">
    <name type="scientific">Nezara viridula</name>
    <name type="common">Southern green stink bug</name>
    <name type="synonym">Cimex viridulus</name>
    <dbReference type="NCBI Taxonomy" id="85310"/>
    <lineage>
        <taxon>Eukaryota</taxon>
        <taxon>Metazoa</taxon>
        <taxon>Ecdysozoa</taxon>
        <taxon>Arthropoda</taxon>
        <taxon>Hexapoda</taxon>
        <taxon>Insecta</taxon>
        <taxon>Pterygota</taxon>
        <taxon>Neoptera</taxon>
        <taxon>Paraneoptera</taxon>
        <taxon>Hemiptera</taxon>
        <taxon>Heteroptera</taxon>
        <taxon>Panheteroptera</taxon>
        <taxon>Pentatomomorpha</taxon>
        <taxon>Pentatomoidea</taxon>
        <taxon>Pentatomidae</taxon>
        <taxon>Pentatominae</taxon>
        <taxon>Nezara</taxon>
    </lineage>
</organism>
<keyword evidence="9" id="KW-1185">Reference proteome</keyword>
<dbReference type="InterPro" id="IPR018170">
    <property type="entry name" value="Aldo/ket_reductase_CS"/>
</dbReference>
<reference evidence="8" key="1">
    <citation type="submission" date="2022-01" db="EMBL/GenBank/DDBJ databases">
        <authorList>
            <person name="King R."/>
        </authorList>
    </citation>
    <scope>NUCLEOTIDE SEQUENCE</scope>
</reference>
<dbReference type="Proteomes" id="UP001152798">
    <property type="component" value="Chromosome 1"/>
</dbReference>
<evidence type="ECO:0000256" key="3">
    <source>
        <dbReference type="ARBA" id="ARBA00023002"/>
    </source>
</evidence>
<evidence type="ECO:0000313" key="9">
    <source>
        <dbReference type="Proteomes" id="UP001152798"/>
    </source>
</evidence>
<name>A0A9P0GY93_NEZVI</name>
<dbReference type="InterPro" id="IPR023210">
    <property type="entry name" value="NADP_OxRdtase_dom"/>
</dbReference>
<dbReference type="PROSITE" id="PS00063">
    <property type="entry name" value="ALDOKETO_REDUCTASE_3"/>
    <property type="match status" value="1"/>
</dbReference>
<keyword evidence="2" id="KW-0521">NADP</keyword>
<accession>A0A9P0GY93</accession>
<dbReference type="AlphaFoldDB" id="A0A9P0GY93"/>
<sequence>MSPQVPAVKFNNNLEFPIIGLGTWKSKPDEVSQAVKDAIDIGYRHFDCAYLYENEKEIGTAINDKIKEGAVKREELFITTKLWNTDHKKELVVPALKRSLELLNLEYVDLYLVHWPLALKEGLGLFPKDENGKTLFSDASYTDTWKGMEDCVKLGLAKSIGLSNFNHKQIQKILDIAEIKPVNNQFECHPYLNQSKLIEFCFKHNITVTAFGPLGSPYRPLRPGATVLLEDPVLKNVSEKYKKSPAQILIKYQIQRNVAVIPKSATKSRIASNFDVFDYTISSEDMELLNGLNKPDGRYSLLDDCMEHPDYPFNEEF</sequence>
<feature type="active site" description="Proton donor" evidence="4">
    <location>
        <position position="52"/>
    </location>
</feature>
<evidence type="ECO:0000256" key="5">
    <source>
        <dbReference type="PIRSR" id="PIRSR000097-2"/>
    </source>
</evidence>
<dbReference type="PROSITE" id="PS00798">
    <property type="entry name" value="ALDOKETO_REDUCTASE_1"/>
    <property type="match status" value="1"/>
</dbReference>
<evidence type="ECO:0000259" key="7">
    <source>
        <dbReference type="Pfam" id="PF00248"/>
    </source>
</evidence>
<feature type="domain" description="NADP-dependent oxidoreductase" evidence="7">
    <location>
        <begin position="19"/>
        <end position="293"/>
    </location>
</feature>
<evidence type="ECO:0000313" key="8">
    <source>
        <dbReference type="EMBL" id="CAH1392219.1"/>
    </source>
</evidence>
<dbReference type="Pfam" id="PF00248">
    <property type="entry name" value="Aldo_ket_red"/>
    <property type="match status" value="1"/>
</dbReference>
<dbReference type="EMBL" id="OV725077">
    <property type="protein sequence ID" value="CAH1392219.1"/>
    <property type="molecule type" value="Genomic_DNA"/>
</dbReference>
<dbReference type="PANTHER" id="PTHR11732">
    <property type="entry name" value="ALDO/KETO REDUCTASE"/>
    <property type="match status" value="1"/>
</dbReference>
<dbReference type="PROSITE" id="PS00062">
    <property type="entry name" value="ALDOKETO_REDUCTASE_2"/>
    <property type="match status" value="1"/>
</dbReference>
<evidence type="ECO:0000256" key="6">
    <source>
        <dbReference type="PIRSR" id="PIRSR000097-3"/>
    </source>
</evidence>
<evidence type="ECO:0000256" key="1">
    <source>
        <dbReference type="ARBA" id="ARBA00007905"/>
    </source>
</evidence>
<dbReference type="OrthoDB" id="416253at2759"/>
<keyword evidence="3" id="KW-0560">Oxidoreductase</keyword>
<dbReference type="InterPro" id="IPR020471">
    <property type="entry name" value="AKR"/>
</dbReference>
<evidence type="ECO:0000256" key="2">
    <source>
        <dbReference type="ARBA" id="ARBA00022857"/>
    </source>
</evidence>
<dbReference type="FunFam" id="3.20.20.100:FF:000006">
    <property type="entry name" value="Aldo-keto reductase family 1 member A1"/>
    <property type="match status" value="1"/>
</dbReference>
<dbReference type="InterPro" id="IPR036812">
    <property type="entry name" value="NAD(P)_OxRdtase_dom_sf"/>
</dbReference>
<gene>
    <name evidence="8" type="ORF">NEZAVI_LOCUS3082</name>
</gene>
<evidence type="ECO:0000256" key="4">
    <source>
        <dbReference type="PIRSR" id="PIRSR000097-1"/>
    </source>
</evidence>
<comment type="similarity">
    <text evidence="1">Belongs to the aldo/keto reductase family.</text>
</comment>
<dbReference type="GO" id="GO:0016491">
    <property type="term" value="F:oxidoreductase activity"/>
    <property type="evidence" value="ECO:0007669"/>
    <property type="project" value="UniProtKB-KW"/>
</dbReference>
<feature type="binding site" evidence="5">
    <location>
        <position position="114"/>
    </location>
    <ligand>
        <name>substrate</name>
    </ligand>
</feature>
<feature type="site" description="Lowers pKa of active site Tyr" evidence="6">
    <location>
        <position position="81"/>
    </location>
</feature>
<dbReference type="PRINTS" id="PR00069">
    <property type="entry name" value="ALDKETRDTASE"/>
</dbReference>
<dbReference type="Gene3D" id="3.20.20.100">
    <property type="entry name" value="NADP-dependent oxidoreductase domain"/>
    <property type="match status" value="1"/>
</dbReference>
<protein>
    <recommendedName>
        <fullName evidence="7">NADP-dependent oxidoreductase domain-containing protein</fullName>
    </recommendedName>
</protein>
<dbReference type="SUPFAM" id="SSF51430">
    <property type="entry name" value="NAD(P)-linked oxidoreductase"/>
    <property type="match status" value="1"/>
</dbReference>
<dbReference type="PIRSF" id="PIRSF000097">
    <property type="entry name" value="AKR"/>
    <property type="match status" value="1"/>
</dbReference>